<dbReference type="PROSITE" id="PS50893">
    <property type="entry name" value="ABC_TRANSPORTER_2"/>
    <property type="match status" value="1"/>
</dbReference>
<dbReference type="InterPro" id="IPR017871">
    <property type="entry name" value="ABC_transporter-like_CS"/>
</dbReference>
<name>A0A7C3EVW4_9CREN</name>
<sequence length="318" mass="34433">MRMSALSIEAVGLTKHYNSFIALSDLNLSLSGSKCVGFLGPNGAGKTTTLKIFADMIRPTKGKALINGIDVRENKKEALAGCGILVETPEIYPSLTVREALSMLAEIRGIPGSRKKEMIFEAISEVKMEEWLDKKVGKLSKGMKQRVNIAAALLAEPEIMLLDEPSTGLDPRGMAEVREIVKGLKRKSRLIFMSSHLLSEVAEVCDEVAIIDHGRLLMYDTIENATAGLSGSGDITIAEVDFSKPLGEPLLKSISHIEGVVEAAPLNHKRLALKFRGGVEAQERILGEIAAMKSGMISFKPSSSALEDAYLRLVKDTV</sequence>
<dbReference type="Pfam" id="PF00005">
    <property type="entry name" value="ABC_tran"/>
    <property type="match status" value="1"/>
</dbReference>
<dbReference type="GO" id="GO:0005524">
    <property type="term" value="F:ATP binding"/>
    <property type="evidence" value="ECO:0007669"/>
    <property type="project" value="UniProtKB-KW"/>
</dbReference>
<evidence type="ECO:0000256" key="4">
    <source>
        <dbReference type="ARBA" id="ARBA00022840"/>
    </source>
</evidence>
<gene>
    <name evidence="6" type="ORF">ENS19_02265</name>
</gene>
<dbReference type="SMART" id="SM00382">
    <property type="entry name" value="AAA"/>
    <property type="match status" value="1"/>
</dbReference>
<comment type="similarity">
    <text evidence="1">Belongs to the ABC transporter superfamily.</text>
</comment>
<protein>
    <submittedName>
        <fullName evidence="6">ABC transporter ATP-binding protein</fullName>
    </submittedName>
</protein>
<evidence type="ECO:0000259" key="5">
    <source>
        <dbReference type="PROSITE" id="PS50893"/>
    </source>
</evidence>
<dbReference type="Gene3D" id="3.40.50.300">
    <property type="entry name" value="P-loop containing nucleotide triphosphate hydrolases"/>
    <property type="match status" value="1"/>
</dbReference>
<accession>A0A7C3EVW4</accession>
<keyword evidence="4 6" id="KW-0067">ATP-binding</keyword>
<dbReference type="AlphaFoldDB" id="A0A7C3EVW4"/>
<dbReference type="GO" id="GO:0016887">
    <property type="term" value="F:ATP hydrolysis activity"/>
    <property type="evidence" value="ECO:0007669"/>
    <property type="project" value="InterPro"/>
</dbReference>
<dbReference type="InterPro" id="IPR027417">
    <property type="entry name" value="P-loop_NTPase"/>
</dbReference>
<dbReference type="PANTHER" id="PTHR43335">
    <property type="entry name" value="ABC TRANSPORTER, ATP-BINDING PROTEIN"/>
    <property type="match status" value="1"/>
</dbReference>
<dbReference type="EMBL" id="DSTX01000002">
    <property type="protein sequence ID" value="HFK20083.1"/>
    <property type="molecule type" value="Genomic_DNA"/>
</dbReference>
<feature type="domain" description="ABC transporter" evidence="5">
    <location>
        <begin position="8"/>
        <end position="238"/>
    </location>
</feature>
<evidence type="ECO:0000256" key="1">
    <source>
        <dbReference type="ARBA" id="ARBA00005417"/>
    </source>
</evidence>
<keyword evidence="2" id="KW-0813">Transport</keyword>
<dbReference type="SUPFAM" id="SSF52540">
    <property type="entry name" value="P-loop containing nucleoside triphosphate hydrolases"/>
    <property type="match status" value="1"/>
</dbReference>
<dbReference type="InterPro" id="IPR003439">
    <property type="entry name" value="ABC_transporter-like_ATP-bd"/>
</dbReference>
<dbReference type="InterPro" id="IPR003593">
    <property type="entry name" value="AAA+_ATPase"/>
</dbReference>
<evidence type="ECO:0000256" key="2">
    <source>
        <dbReference type="ARBA" id="ARBA00022448"/>
    </source>
</evidence>
<comment type="caution">
    <text evidence="6">The sequence shown here is derived from an EMBL/GenBank/DDBJ whole genome shotgun (WGS) entry which is preliminary data.</text>
</comment>
<reference evidence="6" key="1">
    <citation type="journal article" date="2020" name="mSystems">
        <title>Genome- and Community-Level Interaction Insights into Carbon Utilization and Element Cycling Functions of Hydrothermarchaeota in Hydrothermal Sediment.</title>
        <authorList>
            <person name="Zhou Z."/>
            <person name="Liu Y."/>
            <person name="Xu W."/>
            <person name="Pan J."/>
            <person name="Luo Z.H."/>
            <person name="Li M."/>
        </authorList>
    </citation>
    <scope>NUCLEOTIDE SEQUENCE [LARGE SCALE GENOMIC DNA]</scope>
    <source>
        <strain evidence="6">SpSt-468</strain>
    </source>
</reference>
<dbReference type="PROSITE" id="PS00211">
    <property type="entry name" value="ABC_TRANSPORTER_1"/>
    <property type="match status" value="1"/>
</dbReference>
<keyword evidence="3" id="KW-0547">Nucleotide-binding</keyword>
<proteinExistence type="inferred from homology"/>
<dbReference type="CDD" id="cd03230">
    <property type="entry name" value="ABC_DR_subfamily_A"/>
    <property type="match status" value="1"/>
</dbReference>
<organism evidence="6">
    <name type="scientific">Candidatus Methanomethylicus mesodigestus</name>
    <dbReference type="NCBI Taxonomy" id="1867258"/>
    <lineage>
        <taxon>Archaea</taxon>
        <taxon>Thermoproteota</taxon>
        <taxon>Methanosuratincolia</taxon>
        <taxon>Candidatus Methanomethylicales</taxon>
        <taxon>Candidatus Methanomethylicaceae</taxon>
        <taxon>Candidatus Methanomethylicus</taxon>
    </lineage>
</organism>
<evidence type="ECO:0000313" key="6">
    <source>
        <dbReference type="EMBL" id="HFK20083.1"/>
    </source>
</evidence>
<evidence type="ECO:0000256" key="3">
    <source>
        <dbReference type="ARBA" id="ARBA00022741"/>
    </source>
</evidence>